<evidence type="ECO:0000313" key="4">
    <source>
        <dbReference type="Proteomes" id="UP000677054"/>
    </source>
</evidence>
<evidence type="ECO:0000313" key="3">
    <source>
        <dbReference type="EMBL" id="CAD7247482.1"/>
    </source>
</evidence>
<dbReference type="InterPro" id="IPR056704">
    <property type="entry name" value="DUF7802"/>
</dbReference>
<dbReference type="PANTHER" id="PTHR35982:SF1">
    <property type="entry name" value="SPIROCYCLASE, AVEC FAMILY"/>
    <property type="match status" value="1"/>
</dbReference>
<keyword evidence="4" id="KW-1185">Reference proteome</keyword>
<evidence type="ECO:0000259" key="2">
    <source>
        <dbReference type="Pfam" id="PF25085"/>
    </source>
</evidence>
<dbReference type="EMBL" id="LR900984">
    <property type="protein sequence ID" value="CAD7247482.1"/>
    <property type="molecule type" value="Genomic_DNA"/>
</dbReference>
<gene>
    <name evidence="3" type="ORF">DSTB1V02_LOCUS7313</name>
</gene>
<dbReference type="AlphaFoldDB" id="A0A7R9A5V8"/>
<dbReference type="OrthoDB" id="188749at2759"/>
<proteinExistence type="predicted"/>
<dbReference type="Pfam" id="PF25085">
    <property type="entry name" value="DUF7802"/>
    <property type="match status" value="1"/>
</dbReference>
<keyword evidence="1" id="KW-0812">Transmembrane</keyword>
<organism evidence="3">
    <name type="scientific">Darwinula stevensoni</name>
    <dbReference type="NCBI Taxonomy" id="69355"/>
    <lineage>
        <taxon>Eukaryota</taxon>
        <taxon>Metazoa</taxon>
        <taxon>Ecdysozoa</taxon>
        <taxon>Arthropoda</taxon>
        <taxon>Crustacea</taxon>
        <taxon>Oligostraca</taxon>
        <taxon>Ostracoda</taxon>
        <taxon>Podocopa</taxon>
        <taxon>Podocopida</taxon>
        <taxon>Darwinulocopina</taxon>
        <taxon>Darwinuloidea</taxon>
        <taxon>Darwinulidae</taxon>
        <taxon>Darwinula</taxon>
    </lineage>
</organism>
<feature type="transmembrane region" description="Helical" evidence="1">
    <location>
        <begin position="68"/>
        <end position="87"/>
    </location>
</feature>
<accession>A0A7R9A5V8</accession>
<feature type="domain" description="DUF7802" evidence="2">
    <location>
        <begin position="21"/>
        <end position="228"/>
    </location>
</feature>
<feature type="transmembrane region" description="Helical" evidence="1">
    <location>
        <begin position="200"/>
        <end position="217"/>
    </location>
</feature>
<evidence type="ECO:0000256" key="1">
    <source>
        <dbReference type="SAM" id="Phobius"/>
    </source>
</evidence>
<sequence length="235" mass="27497">MGSGPVSVDFEQYPKLNYSGVLDWLVSVNCPFDVWRKQPTYLLSECIFLLAALLNLAHAIRVGGRWKYLWLGTVIHGLTIENVAFWFPEYIDNYWHSQTTIVLLGRRLPLHIICLSNNVRIFGISLPYSLLIDPAFTYTASVSVARLRLPRWAEPFAVGLTEVLIDIPYDIMAVRFVHWTWHDTDPNIFDRHYWVPWNSYYFHATFAASFTFFFHFYRRVFIGNGDKWASSNWCV</sequence>
<dbReference type="Proteomes" id="UP000677054">
    <property type="component" value="Unassembled WGS sequence"/>
</dbReference>
<keyword evidence="1" id="KW-0472">Membrane</keyword>
<reference evidence="3" key="1">
    <citation type="submission" date="2020-11" db="EMBL/GenBank/DDBJ databases">
        <authorList>
            <person name="Tran Van P."/>
        </authorList>
    </citation>
    <scope>NUCLEOTIDE SEQUENCE</scope>
</reference>
<name>A0A7R9A5V8_9CRUS</name>
<dbReference type="EMBL" id="CAJPEV010001467">
    <property type="protein sequence ID" value="CAG0892824.1"/>
    <property type="molecule type" value="Genomic_DNA"/>
</dbReference>
<protein>
    <recommendedName>
        <fullName evidence="2">DUF7802 domain-containing protein</fullName>
    </recommendedName>
</protein>
<feature type="transmembrane region" description="Helical" evidence="1">
    <location>
        <begin position="41"/>
        <end position="61"/>
    </location>
</feature>
<keyword evidence="1" id="KW-1133">Transmembrane helix</keyword>
<dbReference type="PANTHER" id="PTHR35982">
    <property type="entry name" value="AGAP005361-PA"/>
    <property type="match status" value="1"/>
</dbReference>